<sequence length="251" mass="28995">CEYISRDTIDNRFVVLVSAQRKRAFEKVHIEKTKQEHATVMAIETMAAIMESSQMKPKTKTKMKMENKNENEKNTTETEVETVLFLLLLIADTCAHMRDRLSVFILASVHGLKHPNKIIQKKLYYEKTTGYNEWNSFINSDKEPICVTKKHYSYRVSTVIGGSNNHLLFIIYYKFIDMFDLNTCKYVANVQQLGHYSDIVNNAKFSSDGKMIEGNKKNLKNILIMVTCACFSSNESIMFQDQSIAKYDFGM</sequence>
<feature type="non-terminal residue" evidence="2">
    <location>
        <position position="1"/>
    </location>
</feature>
<evidence type="ECO:0000313" key="2">
    <source>
        <dbReference type="EMBL" id="ETO05381.1"/>
    </source>
</evidence>
<feature type="compositionally biased region" description="Basic and acidic residues" evidence="1">
    <location>
        <begin position="63"/>
        <end position="74"/>
    </location>
</feature>
<reference evidence="2 3" key="1">
    <citation type="journal article" date="2013" name="Curr. Biol.">
        <title>The Genome of the Foraminiferan Reticulomyxa filosa.</title>
        <authorList>
            <person name="Glockner G."/>
            <person name="Hulsmann N."/>
            <person name="Schleicher M."/>
            <person name="Noegel A.A."/>
            <person name="Eichinger L."/>
            <person name="Gallinger C."/>
            <person name="Pawlowski J."/>
            <person name="Sierra R."/>
            <person name="Euteneuer U."/>
            <person name="Pillet L."/>
            <person name="Moustafa A."/>
            <person name="Platzer M."/>
            <person name="Groth M."/>
            <person name="Szafranski K."/>
            <person name="Schliwa M."/>
        </authorList>
    </citation>
    <scope>NUCLEOTIDE SEQUENCE [LARGE SCALE GENOMIC DNA]</scope>
</reference>
<protein>
    <submittedName>
        <fullName evidence="2">Uncharacterized protein</fullName>
    </submittedName>
</protein>
<gene>
    <name evidence="2" type="ORF">RFI_32014</name>
</gene>
<keyword evidence="3" id="KW-1185">Reference proteome</keyword>
<feature type="region of interest" description="Disordered" evidence="1">
    <location>
        <begin position="54"/>
        <end position="74"/>
    </location>
</feature>
<dbReference type="Proteomes" id="UP000023152">
    <property type="component" value="Unassembled WGS sequence"/>
</dbReference>
<dbReference type="EMBL" id="ASPP01028200">
    <property type="protein sequence ID" value="ETO05381.1"/>
    <property type="molecule type" value="Genomic_DNA"/>
</dbReference>
<dbReference type="AlphaFoldDB" id="X6LVL7"/>
<comment type="caution">
    <text evidence="2">The sequence shown here is derived from an EMBL/GenBank/DDBJ whole genome shotgun (WGS) entry which is preliminary data.</text>
</comment>
<proteinExistence type="predicted"/>
<name>X6LVL7_RETFI</name>
<evidence type="ECO:0000256" key="1">
    <source>
        <dbReference type="SAM" id="MobiDB-lite"/>
    </source>
</evidence>
<accession>X6LVL7</accession>
<evidence type="ECO:0000313" key="3">
    <source>
        <dbReference type="Proteomes" id="UP000023152"/>
    </source>
</evidence>
<organism evidence="2 3">
    <name type="scientific">Reticulomyxa filosa</name>
    <dbReference type="NCBI Taxonomy" id="46433"/>
    <lineage>
        <taxon>Eukaryota</taxon>
        <taxon>Sar</taxon>
        <taxon>Rhizaria</taxon>
        <taxon>Retaria</taxon>
        <taxon>Foraminifera</taxon>
        <taxon>Monothalamids</taxon>
        <taxon>Reticulomyxidae</taxon>
        <taxon>Reticulomyxa</taxon>
    </lineage>
</organism>